<proteinExistence type="predicted"/>
<gene>
    <name evidence="2" type="ORF">CBYS24578_00010563</name>
</gene>
<name>A0A9N9UGT5_9HYPO</name>
<keyword evidence="3" id="KW-1185">Reference proteome</keyword>
<feature type="region of interest" description="Disordered" evidence="1">
    <location>
        <begin position="41"/>
        <end position="68"/>
    </location>
</feature>
<organism evidence="2 3">
    <name type="scientific">Clonostachys byssicola</name>
    <dbReference type="NCBI Taxonomy" id="160290"/>
    <lineage>
        <taxon>Eukaryota</taxon>
        <taxon>Fungi</taxon>
        <taxon>Dikarya</taxon>
        <taxon>Ascomycota</taxon>
        <taxon>Pezizomycotina</taxon>
        <taxon>Sordariomycetes</taxon>
        <taxon>Hypocreomycetidae</taxon>
        <taxon>Hypocreales</taxon>
        <taxon>Bionectriaceae</taxon>
        <taxon>Clonostachys</taxon>
    </lineage>
</organism>
<dbReference type="OrthoDB" id="10654673at2759"/>
<dbReference type="Proteomes" id="UP000754883">
    <property type="component" value="Unassembled WGS sequence"/>
</dbReference>
<dbReference type="AlphaFoldDB" id="A0A9N9UGT5"/>
<protein>
    <submittedName>
        <fullName evidence="2">Uncharacterized protein</fullName>
    </submittedName>
</protein>
<comment type="caution">
    <text evidence="2">The sequence shown here is derived from an EMBL/GenBank/DDBJ whole genome shotgun (WGS) entry which is preliminary data.</text>
</comment>
<reference evidence="2" key="1">
    <citation type="submission" date="2021-10" db="EMBL/GenBank/DDBJ databases">
        <authorList>
            <person name="Piombo E."/>
        </authorList>
    </citation>
    <scope>NUCLEOTIDE SEQUENCE</scope>
</reference>
<dbReference type="EMBL" id="CABFNO020001443">
    <property type="protein sequence ID" value="CAG9987919.1"/>
    <property type="molecule type" value="Genomic_DNA"/>
</dbReference>
<evidence type="ECO:0000313" key="2">
    <source>
        <dbReference type="EMBL" id="CAG9987919.1"/>
    </source>
</evidence>
<evidence type="ECO:0000256" key="1">
    <source>
        <dbReference type="SAM" id="MobiDB-lite"/>
    </source>
</evidence>
<evidence type="ECO:0000313" key="3">
    <source>
        <dbReference type="Proteomes" id="UP000754883"/>
    </source>
</evidence>
<sequence>MGTVDNWECQSPAAPTNTRSARVNDLHFADEELEVAVLSVHPRPASKTPTKPSAKAKGKQRAASEILASTPQRAGRILPAVGALREKWCRRCAYAFVFSTSTGGCHDNLKGGKPER</sequence>
<accession>A0A9N9UGT5</accession>